<evidence type="ECO:0000313" key="3">
    <source>
        <dbReference type="Proteomes" id="UP000650467"/>
    </source>
</evidence>
<protein>
    <submittedName>
        <fullName evidence="2">Uncharacterized protein</fullName>
    </submittedName>
</protein>
<keyword evidence="3" id="KW-1185">Reference proteome</keyword>
<comment type="caution">
    <text evidence="2">The sequence shown here is derived from an EMBL/GenBank/DDBJ whole genome shotgun (WGS) entry which is preliminary data.</text>
</comment>
<feature type="signal peptide" evidence="1">
    <location>
        <begin position="1"/>
        <end position="24"/>
    </location>
</feature>
<reference evidence="2" key="1">
    <citation type="journal article" date="2020" name="bioRxiv">
        <title>Comparative genomics of Chlamydomonas.</title>
        <authorList>
            <person name="Craig R.J."/>
            <person name="Hasan A.R."/>
            <person name="Ness R.W."/>
            <person name="Keightley P.D."/>
        </authorList>
    </citation>
    <scope>NUCLEOTIDE SEQUENCE</scope>
    <source>
        <strain evidence="2">SAG 7.73</strain>
    </source>
</reference>
<evidence type="ECO:0000256" key="1">
    <source>
        <dbReference type="SAM" id="SignalP"/>
    </source>
</evidence>
<dbReference type="OrthoDB" id="554610at2759"/>
<name>A0A835SA02_CHLIN</name>
<dbReference type="AlphaFoldDB" id="A0A835SA02"/>
<accession>A0A835SA02</accession>
<sequence>MASGRRERRWALLAVLVIAAAASASDKYAPVKGVDAAGRSLLAAKAPEPCFFQPETGTYEAACSPSQEYIATIKTKGMSTWAKSIIQGSLAESACEQHNTSATCLADMKNYCGWAGSDGGCGSGLTDKLQINNLCPGSIYAKSQLCLAKRCDECGKRTDRSQPDSDGCVVSDWGAYWGKSQYEEYGPADEKLLGGPYMFGACMMVGELAARLGTDHEFNMTSYSAWNRYAGGDATNITDFYRARGNCSYAQNAVARNAYAATCTKQNQVFPDVTKQVASLNTSSVQALTCAATGCATMAYNGTRSAARFAANKIQGIAPVYLTCKADTAIMWSTRLNPKTDGLLYRQYQLCYSSIRQRKKALCEGAVLF</sequence>
<dbReference type="EMBL" id="JAEHOC010000079">
    <property type="protein sequence ID" value="KAG2423442.1"/>
    <property type="molecule type" value="Genomic_DNA"/>
</dbReference>
<dbReference type="Proteomes" id="UP000650467">
    <property type="component" value="Unassembled WGS sequence"/>
</dbReference>
<organism evidence="2 3">
    <name type="scientific">Chlamydomonas incerta</name>
    <dbReference type="NCBI Taxonomy" id="51695"/>
    <lineage>
        <taxon>Eukaryota</taxon>
        <taxon>Viridiplantae</taxon>
        <taxon>Chlorophyta</taxon>
        <taxon>core chlorophytes</taxon>
        <taxon>Chlorophyceae</taxon>
        <taxon>CS clade</taxon>
        <taxon>Chlamydomonadales</taxon>
        <taxon>Chlamydomonadaceae</taxon>
        <taxon>Chlamydomonas</taxon>
    </lineage>
</organism>
<gene>
    <name evidence="2" type="ORF">HXX76_015313</name>
</gene>
<feature type="chain" id="PRO_5032564936" evidence="1">
    <location>
        <begin position="25"/>
        <end position="369"/>
    </location>
</feature>
<proteinExistence type="predicted"/>
<evidence type="ECO:0000313" key="2">
    <source>
        <dbReference type="EMBL" id="KAG2423442.1"/>
    </source>
</evidence>
<keyword evidence="1" id="KW-0732">Signal</keyword>